<keyword evidence="1" id="KW-0808">Transferase</keyword>
<keyword evidence="1" id="KW-0723">Serine/threonine-protein kinase</keyword>
<evidence type="ECO:0000313" key="4">
    <source>
        <dbReference type="Proteomes" id="UP001180551"/>
    </source>
</evidence>
<dbReference type="PANTHER" id="PTHR35526:SF3">
    <property type="entry name" value="ANTI-SIGMA-F FACTOR RSBW"/>
    <property type="match status" value="1"/>
</dbReference>
<reference evidence="3" key="1">
    <citation type="submission" date="2024-05" db="EMBL/GenBank/DDBJ databases">
        <title>30 novel species of actinomycetes from the DSMZ collection.</title>
        <authorList>
            <person name="Nouioui I."/>
        </authorList>
    </citation>
    <scope>NUCLEOTIDE SEQUENCE</scope>
    <source>
        <strain evidence="3">DSM 41527</strain>
    </source>
</reference>
<dbReference type="Gene3D" id="3.30.565.10">
    <property type="entry name" value="Histidine kinase-like ATPase, C-terminal domain"/>
    <property type="match status" value="1"/>
</dbReference>
<keyword evidence="3" id="KW-0547">Nucleotide-binding</keyword>
<feature type="domain" description="Histidine kinase/HSP90-like ATPase" evidence="2">
    <location>
        <begin position="20"/>
        <end position="118"/>
    </location>
</feature>
<dbReference type="SUPFAM" id="SSF55874">
    <property type="entry name" value="ATPase domain of HSP90 chaperone/DNA topoisomerase II/histidine kinase"/>
    <property type="match status" value="1"/>
</dbReference>
<evidence type="ECO:0000313" key="3">
    <source>
        <dbReference type="EMBL" id="MDT0456211.1"/>
    </source>
</evidence>
<proteinExistence type="predicted"/>
<organism evidence="3 4">
    <name type="scientific">Streptomyces mooreae</name>
    <dbReference type="NCBI Taxonomy" id="3075523"/>
    <lineage>
        <taxon>Bacteria</taxon>
        <taxon>Bacillati</taxon>
        <taxon>Actinomycetota</taxon>
        <taxon>Actinomycetes</taxon>
        <taxon>Kitasatosporales</taxon>
        <taxon>Streptomycetaceae</taxon>
        <taxon>Streptomyces</taxon>
    </lineage>
</organism>
<dbReference type="GO" id="GO:0005524">
    <property type="term" value="F:ATP binding"/>
    <property type="evidence" value="ECO:0007669"/>
    <property type="project" value="UniProtKB-KW"/>
</dbReference>
<protein>
    <submittedName>
        <fullName evidence="3">ATP-binding protein</fullName>
    </submittedName>
</protein>
<sequence length="151" mass="15872">MNQGIAPSGTSTLQFAVQLSATRRGARLARLLATEQLRSWGLPLDTAALVVAELAANAALHGRVPGRDFRLTLTVHGDTLRVEATDARAERLPVPVEQTADGTSGRGLLLVEALADRWGVLAGPVPCKTVWAEIDLSTGSHPPRPGGGRRG</sequence>
<dbReference type="InterPro" id="IPR003594">
    <property type="entry name" value="HATPase_dom"/>
</dbReference>
<dbReference type="CDD" id="cd16936">
    <property type="entry name" value="HATPase_RsbW-like"/>
    <property type="match status" value="1"/>
</dbReference>
<dbReference type="InterPro" id="IPR036890">
    <property type="entry name" value="HATPase_C_sf"/>
</dbReference>
<keyword evidence="3" id="KW-0067">ATP-binding</keyword>
<dbReference type="RefSeq" id="WP_311623455.1">
    <property type="nucleotide sequence ID" value="NZ_JAVRFE010000011.1"/>
</dbReference>
<comment type="caution">
    <text evidence="3">The sequence shown here is derived from an EMBL/GenBank/DDBJ whole genome shotgun (WGS) entry which is preliminary data.</text>
</comment>
<keyword evidence="4" id="KW-1185">Reference proteome</keyword>
<keyword evidence="1" id="KW-0418">Kinase</keyword>
<dbReference type="Proteomes" id="UP001180551">
    <property type="component" value="Unassembled WGS sequence"/>
</dbReference>
<dbReference type="EMBL" id="JAVRFE010000011">
    <property type="protein sequence ID" value="MDT0456211.1"/>
    <property type="molecule type" value="Genomic_DNA"/>
</dbReference>
<dbReference type="Pfam" id="PF13581">
    <property type="entry name" value="HATPase_c_2"/>
    <property type="match status" value="1"/>
</dbReference>
<evidence type="ECO:0000259" key="2">
    <source>
        <dbReference type="Pfam" id="PF13581"/>
    </source>
</evidence>
<accession>A0ABU2T5X1</accession>
<gene>
    <name evidence="3" type="ORF">RM550_10715</name>
</gene>
<dbReference type="InterPro" id="IPR050267">
    <property type="entry name" value="Anti-sigma-factor_SerPK"/>
</dbReference>
<evidence type="ECO:0000256" key="1">
    <source>
        <dbReference type="ARBA" id="ARBA00022527"/>
    </source>
</evidence>
<name>A0ABU2T5X1_9ACTN</name>
<dbReference type="PANTHER" id="PTHR35526">
    <property type="entry name" value="ANTI-SIGMA-F FACTOR RSBW-RELATED"/>
    <property type="match status" value="1"/>
</dbReference>